<evidence type="ECO:0000313" key="2">
    <source>
        <dbReference type="Proteomes" id="UP001164746"/>
    </source>
</evidence>
<accession>A0ABY7F0X9</accession>
<dbReference type="Proteomes" id="UP001164746">
    <property type="component" value="Chromosome 9"/>
</dbReference>
<sequence length="63" mass="7122">MCHLVSICWSIGTTDSALRYWKMFSVSSVVVDYITGVSNKPFLCQRVLGTMAIKYQGYAIRLI</sequence>
<keyword evidence="2" id="KW-1185">Reference proteome</keyword>
<protein>
    <submittedName>
        <fullName evidence="1">Uncharacterized protein</fullName>
    </submittedName>
</protein>
<gene>
    <name evidence="1" type="ORF">MAR_004513</name>
</gene>
<dbReference type="EMBL" id="CP111020">
    <property type="protein sequence ID" value="WAR14408.1"/>
    <property type="molecule type" value="Genomic_DNA"/>
</dbReference>
<evidence type="ECO:0000313" key="1">
    <source>
        <dbReference type="EMBL" id="WAR14408.1"/>
    </source>
</evidence>
<proteinExistence type="predicted"/>
<organism evidence="1 2">
    <name type="scientific">Mya arenaria</name>
    <name type="common">Soft-shell clam</name>
    <dbReference type="NCBI Taxonomy" id="6604"/>
    <lineage>
        <taxon>Eukaryota</taxon>
        <taxon>Metazoa</taxon>
        <taxon>Spiralia</taxon>
        <taxon>Lophotrochozoa</taxon>
        <taxon>Mollusca</taxon>
        <taxon>Bivalvia</taxon>
        <taxon>Autobranchia</taxon>
        <taxon>Heteroconchia</taxon>
        <taxon>Euheterodonta</taxon>
        <taxon>Imparidentia</taxon>
        <taxon>Neoheterodontei</taxon>
        <taxon>Myida</taxon>
        <taxon>Myoidea</taxon>
        <taxon>Myidae</taxon>
        <taxon>Mya</taxon>
    </lineage>
</organism>
<name>A0ABY7F0X9_MYAAR</name>
<reference evidence="1" key="1">
    <citation type="submission" date="2022-11" db="EMBL/GenBank/DDBJ databases">
        <title>Centuries of genome instability and evolution in soft-shell clam transmissible cancer (bioRxiv).</title>
        <authorList>
            <person name="Hart S.F.M."/>
            <person name="Yonemitsu M.A."/>
            <person name="Giersch R.M."/>
            <person name="Beal B.F."/>
            <person name="Arriagada G."/>
            <person name="Davis B.W."/>
            <person name="Ostrander E.A."/>
            <person name="Goff S.P."/>
            <person name="Metzger M.J."/>
        </authorList>
    </citation>
    <scope>NUCLEOTIDE SEQUENCE</scope>
    <source>
        <strain evidence="1">MELC-2E11</strain>
        <tissue evidence="1">Siphon/mantle</tissue>
    </source>
</reference>